<name>A0A164UYB9_9AGAM</name>
<dbReference type="AlphaFoldDB" id="A0A164UYB9"/>
<accession>A0A164UYB9</accession>
<keyword evidence="2" id="KW-1185">Reference proteome</keyword>
<sequence>MSIETLPTEILLKIAREYVSDCESTGTTTSAKKRLDAILFLCSIIPRFRLVMRESMEFWATVHLSWPEAIVNHFLEISEENPKYLVLDTNEGGRDNMEEKYARWATALTSTIPNTRKLIVRIHNGHGDSRLATALTTAAPNLETFILNLGKNVQAIDNLFSYAAPRLSTISLYTTLRVDLARFPSLRHVTMHVGTRNYRTLLSTLEPLSQIVSLVLIGTENAARIRISPAPQPISLESCSTLTIRNMEANRADYLRSRIGLPDSHVFQFWPAT</sequence>
<organism evidence="1 2">
    <name type="scientific">Sistotremastrum niveocremeum HHB9708</name>
    <dbReference type="NCBI Taxonomy" id="1314777"/>
    <lineage>
        <taxon>Eukaryota</taxon>
        <taxon>Fungi</taxon>
        <taxon>Dikarya</taxon>
        <taxon>Basidiomycota</taxon>
        <taxon>Agaricomycotina</taxon>
        <taxon>Agaricomycetes</taxon>
        <taxon>Sistotremastrales</taxon>
        <taxon>Sistotremastraceae</taxon>
        <taxon>Sertulicium</taxon>
        <taxon>Sertulicium niveocremeum</taxon>
    </lineage>
</organism>
<protein>
    <recommendedName>
        <fullName evidence="3">F-box domain-containing protein</fullName>
    </recommendedName>
</protein>
<dbReference type="EMBL" id="KV419406">
    <property type="protein sequence ID" value="KZS93644.1"/>
    <property type="molecule type" value="Genomic_DNA"/>
</dbReference>
<gene>
    <name evidence="1" type="ORF">SISNIDRAFT_64621</name>
</gene>
<proteinExistence type="predicted"/>
<dbReference type="Proteomes" id="UP000076722">
    <property type="component" value="Unassembled WGS sequence"/>
</dbReference>
<evidence type="ECO:0000313" key="1">
    <source>
        <dbReference type="EMBL" id="KZS93644.1"/>
    </source>
</evidence>
<evidence type="ECO:0008006" key="3">
    <source>
        <dbReference type="Google" id="ProtNLM"/>
    </source>
</evidence>
<reference evidence="1 2" key="1">
    <citation type="journal article" date="2016" name="Mol. Biol. Evol.">
        <title>Comparative Genomics of Early-Diverging Mushroom-Forming Fungi Provides Insights into the Origins of Lignocellulose Decay Capabilities.</title>
        <authorList>
            <person name="Nagy L.G."/>
            <person name="Riley R."/>
            <person name="Tritt A."/>
            <person name="Adam C."/>
            <person name="Daum C."/>
            <person name="Floudas D."/>
            <person name="Sun H."/>
            <person name="Yadav J.S."/>
            <person name="Pangilinan J."/>
            <person name="Larsson K.H."/>
            <person name="Matsuura K."/>
            <person name="Barry K."/>
            <person name="Labutti K."/>
            <person name="Kuo R."/>
            <person name="Ohm R.A."/>
            <person name="Bhattacharya S.S."/>
            <person name="Shirouzu T."/>
            <person name="Yoshinaga Y."/>
            <person name="Martin F.M."/>
            <person name="Grigoriev I.V."/>
            <person name="Hibbett D.S."/>
        </authorList>
    </citation>
    <scope>NUCLEOTIDE SEQUENCE [LARGE SCALE GENOMIC DNA]</scope>
    <source>
        <strain evidence="1 2">HHB9708</strain>
    </source>
</reference>
<evidence type="ECO:0000313" key="2">
    <source>
        <dbReference type="Proteomes" id="UP000076722"/>
    </source>
</evidence>